<dbReference type="InterPro" id="IPR036945">
    <property type="entry name" value="DAGK_sf"/>
</dbReference>
<evidence type="ECO:0000256" key="9">
    <source>
        <dbReference type="ARBA" id="ARBA00022840"/>
    </source>
</evidence>
<evidence type="ECO:0000256" key="13">
    <source>
        <dbReference type="ARBA" id="ARBA00023209"/>
    </source>
</evidence>
<protein>
    <submittedName>
        <fullName evidence="16">Diacylglycerol kinase family protein</fullName>
        <ecNumber evidence="16">2.7.1.-</ecNumber>
    </submittedName>
</protein>
<dbReference type="RefSeq" id="WP_125552937.1">
    <property type="nucleotide sequence ID" value="NZ_JBHSSL010000112.1"/>
</dbReference>
<feature type="transmembrane region" description="Helical" evidence="15">
    <location>
        <begin position="100"/>
        <end position="122"/>
    </location>
</feature>
<evidence type="ECO:0000256" key="8">
    <source>
        <dbReference type="ARBA" id="ARBA00022777"/>
    </source>
</evidence>
<dbReference type="Proteomes" id="UP001596289">
    <property type="component" value="Unassembled WGS sequence"/>
</dbReference>
<keyword evidence="6 15" id="KW-0812">Transmembrane</keyword>
<keyword evidence="12 15" id="KW-0472">Membrane</keyword>
<dbReference type="CDD" id="cd14265">
    <property type="entry name" value="UDPK_IM_like"/>
    <property type="match status" value="1"/>
</dbReference>
<keyword evidence="11" id="KW-0443">Lipid metabolism</keyword>
<evidence type="ECO:0000256" key="4">
    <source>
        <dbReference type="ARBA" id="ARBA00022516"/>
    </source>
</evidence>
<keyword evidence="14" id="KW-1208">Phospholipid metabolism</keyword>
<evidence type="ECO:0000256" key="12">
    <source>
        <dbReference type="ARBA" id="ARBA00023136"/>
    </source>
</evidence>
<keyword evidence="3" id="KW-1003">Cell membrane</keyword>
<accession>A0ABW1RFD3</accession>
<sequence length="129" mass="14328">MGLKDRQTTKNHNLGQSMRHAVAGLVEVVRLERNMRWHLLAGLLVLGCGWWLHLDRGDWLWLVLAIFMVIQSELANTVVENVVDLLTAHHYTVAAKYAKDLAAAAVLVAALFAIIVGLVIFLPKLLALI</sequence>
<keyword evidence="13" id="KW-0594">Phospholipid biosynthesis</keyword>
<evidence type="ECO:0000313" key="16">
    <source>
        <dbReference type="EMBL" id="MFC6171535.1"/>
    </source>
</evidence>
<keyword evidence="7" id="KW-0547">Nucleotide-binding</keyword>
<keyword evidence="17" id="KW-1185">Reference proteome</keyword>
<dbReference type="EC" id="2.7.1.-" evidence="16"/>
<reference evidence="17" key="1">
    <citation type="journal article" date="2019" name="Int. J. Syst. Evol. Microbiol.">
        <title>The Global Catalogue of Microorganisms (GCM) 10K type strain sequencing project: providing services to taxonomists for standard genome sequencing and annotation.</title>
        <authorList>
            <consortium name="The Broad Institute Genomics Platform"/>
            <consortium name="The Broad Institute Genome Sequencing Center for Infectious Disease"/>
            <person name="Wu L."/>
            <person name="Ma J."/>
        </authorList>
    </citation>
    <scope>NUCLEOTIDE SEQUENCE [LARGE SCALE GENOMIC DNA]</scope>
    <source>
        <strain evidence="17">CCM 8904</strain>
    </source>
</reference>
<dbReference type="GO" id="GO:0016301">
    <property type="term" value="F:kinase activity"/>
    <property type="evidence" value="ECO:0007669"/>
    <property type="project" value="UniProtKB-KW"/>
</dbReference>
<dbReference type="PANTHER" id="PTHR34299">
    <property type="entry name" value="DIACYLGLYCEROL KINASE"/>
    <property type="match status" value="1"/>
</dbReference>
<dbReference type="PANTHER" id="PTHR34299:SF1">
    <property type="entry name" value="DIACYLGLYCEROL KINASE"/>
    <property type="match status" value="1"/>
</dbReference>
<keyword evidence="4" id="KW-0444">Lipid biosynthesis</keyword>
<keyword evidence="10 15" id="KW-1133">Transmembrane helix</keyword>
<comment type="subcellular location">
    <subcellularLocation>
        <location evidence="1">Cell membrane</location>
        <topology evidence="1">Multi-pass membrane protein</topology>
    </subcellularLocation>
</comment>
<name>A0ABW1RFD3_9LACO</name>
<evidence type="ECO:0000256" key="7">
    <source>
        <dbReference type="ARBA" id="ARBA00022741"/>
    </source>
</evidence>
<comment type="caution">
    <text evidence="16">The sequence shown here is derived from an EMBL/GenBank/DDBJ whole genome shotgun (WGS) entry which is preliminary data.</text>
</comment>
<evidence type="ECO:0000256" key="5">
    <source>
        <dbReference type="ARBA" id="ARBA00022679"/>
    </source>
</evidence>
<feature type="transmembrane region" description="Helical" evidence="15">
    <location>
        <begin position="37"/>
        <end position="53"/>
    </location>
</feature>
<evidence type="ECO:0000256" key="1">
    <source>
        <dbReference type="ARBA" id="ARBA00004651"/>
    </source>
</evidence>
<evidence type="ECO:0000256" key="3">
    <source>
        <dbReference type="ARBA" id="ARBA00022475"/>
    </source>
</evidence>
<dbReference type="EMBL" id="JBHSSL010000112">
    <property type="protein sequence ID" value="MFC6171535.1"/>
    <property type="molecule type" value="Genomic_DNA"/>
</dbReference>
<evidence type="ECO:0000313" key="17">
    <source>
        <dbReference type="Proteomes" id="UP001596289"/>
    </source>
</evidence>
<evidence type="ECO:0000256" key="2">
    <source>
        <dbReference type="ARBA" id="ARBA00005967"/>
    </source>
</evidence>
<proteinExistence type="inferred from homology"/>
<evidence type="ECO:0000256" key="10">
    <source>
        <dbReference type="ARBA" id="ARBA00022989"/>
    </source>
</evidence>
<gene>
    <name evidence="16" type="ORF">ACFQGP_13325</name>
</gene>
<keyword evidence="5 16" id="KW-0808">Transferase</keyword>
<dbReference type="InterPro" id="IPR000829">
    <property type="entry name" value="DAGK"/>
</dbReference>
<evidence type="ECO:0000256" key="14">
    <source>
        <dbReference type="ARBA" id="ARBA00023264"/>
    </source>
</evidence>
<dbReference type="InterPro" id="IPR033717">
    <property type="entry name" value="UDPK"/>
</dbReference>
<keyword evidence="9" id="KW-0067">ATP-binding</keyword>
<evidence type="ECO:0000256" key="15">
    <source>
        <dbReference type="SAM" id="Phobius"/>
    </source>
</evidence>
<keyword evidence="8 16" id="KW-0418">Kinase</keyword>
<organism evidence="16 17">
    <name type="scientific">Loigolactobacillus jiayinensis</name>
    <dbReference type="NCBI Taxonomy" id="2486016"/>
    <lineage>
        <taxon>Bacteria</taxon>
        <taxon>Bacillati</taxon>
        <taxon>Bacillota</taxon>
        <taxon>Bacilli</taxon>
        <taxon>Lactobacillales</taxon>
        <taxon>Lactobacillaceae</taxon>
        <taxon>Loigolactobacillus</taxon>
    </lineage>
</organism>
<dbReference type="Gene3D" id="1.10.287.3610">
    <property type="match status" value="1"/>
</dbReference>
<evidence type="ECO:0000256" key="6">
    <source>
        <dbReference type="ARBA" id="ARBA00022692"/>
    </source>
</evidence>
<evidence type="ECO:0000256" key="11">
    <source>
        <dbReference type="ARBA" id="ARBA00023098"/>
    </source>
</evidence>
<dbReference type="Pfam" id="PF01219">
    <property type="entry name" value="DAGK_prokar"/>
    <property type="match status" value="1"/>
</dbReference>
<comment type="similarity">
    <text evidence="2">Belongs to the bacterial diacylglycerol kinase family.</text>
</comment>